<evidence type="ECO:0000256" key="9">
    <source>
        <dbReference type="ARBA" id="ARBA00032824"/>
    </source>
</evidence>
<evidence type="ECO:0000256" key="13">
    <source>
        <dbReference type="PIRSR" id="PIRSR000239-1"/>
    </source>
</evidence>
<evidence type="ECO:0000313" key="16">
    <source>
        <dbReference type="Proteomes" id="UP000612899"/>
    </source>
</evidence>
<evidence type="ECO:0000256" key="2">
    <source>
        <dbReference type="ARBA" id="ARBA00011245"/>
    </source>
</evidence>
<dbReference type="GO" id="GO:0034599">
    <property type="term" value="P:cellular response to oxidative stress"/>
    <property type="evidence" value="ECO:0007669"/>
    <property type="project" value="TreeGrafter"/>
</dbReference>
<gene>
    <name evidence="15" type="ORF">Rhe02_09020</name>
</gene>
<evidence type="ECO:0000259" key="14">
    <source>
        <dbReference type="PROSITE" id="PS51352"/>
    </source>
</evidence>
<protein>
    <recommendedName>
        <fullName evidence="3">thioredoxin-dependent peroxiredoxin</fullName>
        <ecNumber evidence="3">1.11.1.24</ecNumber>
    </recommendedName>
    <alternativeName>
        <fullName evidence="11">Bacterioferritin comigratory protein</fullName>
    </alternativeName>
    <alternativeName>
        <fullName evidence="9">Thioredoxin peroxidase</fullName>
    </alternativeName>
</protein>
<dbReference type="PIRSF" id="PIRSF000239">
    <property type="entry name" value="AHPC"/>
    <property type="match status" value="1"/>
</dbReference>
<dbReference type="PROSITE" id="PS51352">
    <property type="entry name" value="THIOREDOXIN_2"/>
    <property type="match status" value="1"/>
</dbReference>
<evidence type="ECO:0000256" key="11">
    <source>
        <dbReference type="ARBA" id="ARBA00041373"/>
    </source>
</evidence>
<comment type="similarity">
    <text evidence="10">Belongs to the peroxiredoxin family. BCP/PrxQ subfamily.</text>
</comment>
<comment type="caution">
    <text evidence="15">The sequence shown here is derived from an EMBL/GenBank/DDBJ whole genome shotgun (WGS) entry which is preliminary data.</text>
</comment>
<evidence type="ECO:0000256" key="3">
    <source>
        <dbReference type="ARBA" id="ARBA00013017"/>
    </source>
</evidence>
<dbReference type="SUPFAM" id="SSF52833">
    <property type="entry name" value="Thioredoxin-like"/>
    <property type="match status" value="1"/>
</dbReference>
<comment type="catalytic activity">
    <reaction evidence="12">
        <text>a hydroperoxide + [thioredoxin]-dithiol = an alcohol + [thioredoxin]-disulfide + H2O</text>
        <dbReference type="Rhea" id="RHEA:62620"/>
        <dbReference type="Rhea" id="RHEA-COMP:10698"/>
        <dbReference type="Rhea" id="RHEA-COMP:10700"/>
        <dbReference type="ChEBI" id="CHEBI:15377"/>
        <dbReference type="ChEBI" id="CHEBI:29950"/>
        <dbReference type="ChEBI" id="CHEBI:30879"/>
        <dbReference type="ChEBI" id="CHEBI:35924"/>
        <dbReference type="ChEBI" id="CHEBI:50058"/>
        <dbReference type="EC" id="1.11.1.24"/>
    </reaction>
</comment>
<keyword evidence="5" id="KW-0049">Antioxidant</keyword>
<dbReference type="InterPro" id="IPR050924">
    <property type="entry name" value="Peroxiredoxin_BCP/PrxQ"/>
</dbReference>
<evidence type="ECO:0000256" key="5">
    <source>
        <dbReference type="ARBA" id="ARBA00022862"/>
    </source>
</evidence>
<evidence type="ECO:0000256" key="1">
    <source>
        <dbReference type="ARBA" id="ARBA00003330"/>
    </source>
</evidence>
<dbReference type="PANTHER" id="PTHR42801">
    <property type="entry name" value="THIOREDOXIN-DEPENDENT PEROXIDE REDUCTASE"/>
    <property type="match status" value="1"/>
</dbReference>
<proteinExistence type="inferred from homology"/>
<keyword evidence="6" id="KW-0560">Oxidoreductase</keyword>
<keyword evidence="4 15" id="KW-0575">Peroxidase</keyword>
<dbReference type="PANTHER" id="PTHR42801:SF4">
    <property type="entry name" value="AHPC_TSA FAMILY PROTEIN"/>
    <property type="match status" value="1"/>
</dbReference>
<dbReference type="InterPro" id="IPR036249">
    <property type="entry name" value="Thioredoxin-like_sf"/>
</dbReference>
<evidence type="ECO:0000256" key="6">
    <source>
        <dbReference type="ARBA" id="ARBA00023002"/>
    </source>
</evidence>
<sequence length="163" mass="17062">MYPTPDKIVAAGEPAPDVELKASPTQTVRISGLHGRPVVLAFYPADFSPVCTDQLSLYQTAAPAFAKYDAQVLGISTDGVWCHQAFAQQRGLKFPLLADAWPHGAAAQAYGVLDTDDGLAARALFVLDHQGVVAWSYLSPSGVNPGADGILAALDAMTAKAVP</sequence>
<reference evidence="15" key="1">
    <citation type="submission" date="2021-01" db="EMBL/GenBank/DDBJ databases">
        <title>Whole genome shotgun sequence of Rhizocola hellebori NBRC 109834.</title>
        <authorList>
            <person name="Komaki H."/>
            <person name="Tamura T."/>
        </authorList>
    </citation>
    <scope>NUCLEOTIDE SEQUENCE</scope>
    <source>
        <strain evidence="15">NBRC 109834</strain>
    </source>
</reference>
<dbReference type="AlphaFoldDB" id="A0A8J3Q2V1"/>
<keyword evidence="16" id="KW-1185">Reference proteome</keyword>
<dbReference type="Gene3D" id="3.40.30.10">
    <property type="entry name" value="Glutaredoxin"/>
    <property type="match status" value="1"/>
</dbReference>
<evidence type="ECO:0000256" key="12">
    <source>
        <dbReference type="ARBA" id="ARBA00049091"/>
    </source>
</evidence>
<feature type="active site" description="Cysteine sulfenic acid (-SOH) intermediate; for peroxidase activity" evidence="13">
    <location>
        <position position="51"/>
    </location>
</feature>
<evidence type="ECO:0000256" key="8">
    <source>
        <dbReference type="ARBA" id="ARBA00023284"/>
    </source>
</evidence>
<comment type="function">
    <text evidence="1">Thiol-specific peroxidase that catalyzes the reduction of hydrogen peroxide and organic hydroperoxides to water and alcohols, respectively. Plays a role in cell protection against oxidative stress by detoxifying peroxides and as sensor of hydrogen peroxide-mediated signaling events.</text>
</comment>
<dbReference type="InterPro" id="IPR013766">
    <property type="entry name" value="Thioredoxin_domain"/>
</dbReference>
<dbReference type="Proteomes" id="UP000612899">
    <property type="component" value="Unassembled WGS sequence"/>
</dbReference>
<dbReference type="EC" id="1.11.1.24" evidence="3"/>
<dbReference type="InterPro" id="IPR000866">
    <property type="entry name" value="AhpC/TSA"/>
</dbReference>
<evidence type="ECO:0000313" key="15">
    <source>
        <dbReference type="EMBL" id="GIH02835.1"/>
    </source>
</evidence>
<dbReference type="EMBL" id="BONY01000004">
    <property type="protein sequence ID" value="GIH02835.1"/>
    <property type="molecule type" value="Genomic_DNA"/>
</dbReference>
<feature type="domain" description="Thioredoxin" evidence="14">
    <location>
        <begin position="9"/>
        <end position="159"/>
    </location>
</feature>
<evidence type="ECO:0000256" key="4">
    <source>
        <dbReference type="ARBA" id="ARBA00022559"/>
    </source>
</evidence>
<keyword evidence="8" id="KW-0676">Redox-active center</keyword>
<dbReference type="GO" id="GO:0005737">
    <property type="term" value="C:cytoplasm"/>
    <property type="evidence" value="ECO:0007669"/>
    <property type="project" value="TreeGrafter"/>
</dbReference>
<accession>A0A8J3Q2V1</accession>
<organism evidence="15 16">
    <name type="scientific">Rhizocola hellebori</name>
    <dbReference type="NCBI Taxonomy" id="1392758"/>
    <lineage>
        <taxon>Bacteria</taxon>
        <taxon>Bacillati</taxon>
        <taxon>Actinomycetota</taxon>
        <taxon>Actinomycetes</taxon>
        <taxon>Micromonosporales</taxon>
        <taxon>Micromonosporaceae</taxon>
        <taxon>Rhizocola</taxon>
    </lineage>
</organism>
<dbReference type="GO" id="GO:0008379">
    <property type="term" value="F:thioredoxin peroxidase activity"/>
    <property type="evidence" value="ECO:0007669"/>
    <property type="project" value="TreeGrafter"/>
</dbReference>
<dbReference type="InterPro" id="IPR024706">
    <property type="entry name" value="Peroxiredoxin_AhpC-typ"/>
</dbReference>
<evidence type="ECO:0000256" key="10">
    <source>
        <dbReference type="ARBA" id="ARBA00038489"/>
    </source>
</evidence>
<comment type="subunit">
    <text evidence="2">Monomer.</text>
</comment>
<dbReference type="GO" id="GO:0045454">
    <property type="term" value="P:cell redox homeostasis"/>
    <property type="evidence" value="ECO:0007669"/>
    <property type="project" value="TreeGrafter"/>
</dbReference>
<evidence type="ECO:0000256" key="7">
    <source>
        <dbReference type="ARBA" id="ARBA00023157"/>
    </source>
</evidence>
<name>A0A8J3Q2V1_9ACTN</name>
<keyword evidence="7" id="KW-1015">Disulfide bond</keyword>
<dbReference type="Pfam" id="PF00578">
    <property type="entry name" value="AhpC-TSA"/>
    <property type="match status" value="1"/>
</dbReference>